<reference evidence="4 5" key="1">
    <citation type="submission" date="2019-02" db="EMBL/GenBank/DDBJ databases">
        <title>Deep-cultivation of Planctomycetes and their phenomic and genomic characterization uncovers novel biology.</title>
        <authorList>
            <person name="Wiegand S."/>
            <person name="Jogler M."/>
            <person name="Boedeker C."/>
            <person name="Pinto D."/>
            <person name="Vollmers J."/>
            <person name="Rivas-Marin E."/>
            <person name="Kohn T."/>
            <person name="Peeters S.H."/>
            <person name="Heuer A."/>
            <person name="Rast P."/>
            <person name="Oberbeckmann S."/>
            <person name="Bunk B."/>
            <person name="Jeske O."/>
            <person name="Meyerdierks A."/>
            <person name="Storesund J.E."/>
            <person name="Kallscheuer N."/>
            <person name="Luecker S."/>
            <person name="Lage O.M."/>
            <person name="Pohl T."/>
            <person name="Merkel B.J."/>
            <person name="Hornburger P."/>
            <person name="Mueller R.-W."/>
            <person name="Bruemmer F."/>
            <person name="Labrenz M."/>
            <person name="Spormann A.M."/>
            <person name="Op den Camp H."/>
            <person name="Overmann J."/>
            <person name="Amann R."/>
            <person name="Jetten M.S.M."/>
            <person name="Mascher T."/>
            <person name="Medema M.H."/>
            <person name="Devos D.P."/>
            <person name="Kaster A.-K."/>
            <person name="Ovreas L."/>
            <person name="Rohde M."/>
            <person name="Galperin M.Y."/>
            <person name="Jogler C."/>
        </authorList>
    </citation>
    <scope>NUCLEOTIDE SEQUENCE [LARGE SCALE GENOMIC DNA]</scope>
    <source>
        <strain evidence="4 5">Pan265</strain>
    </source>
</reference>
<dbReference type="Proteomes" id="UP000320386">
    <property type="component" value="Chromosome"/>
</dbReference>
<evidence type="ECO:0000313" key="4">
    <source>
        <dbReference type="EMBL" id="QDU71991.1"/>
    </source>
</evidence>
<dbReference type="CDD" id="cd04623">
    <property type="entry name" value="CBS_pair_bac_euk"/>
    <property type="match status" value="1"/>
</dbReference>
<evidence type="ECO:0000259" key="3">
    <source>
        <dbReference type="PROSITE" id="PS51371"/>
    </source>
</evidence>
<evidence type="ECO:0000256" key="2">
    <source>
        <dbReference type="PROSITE-ProRule" id="PRU00703"/>
    </source>
</evidence>
<feature type="domain" description="CBS" evidence="3">
    <location>
        <begin position="76"/>
        <end position="132"/>
    </location>
</feature>
<keyword evidence="1 2" id="KW-0129">CBS domain</keyword>
<dbReference type="Gene3D" id="3.10.580.10">
    <property type="entry name" value="CBS-domain"/>
    <property type="match status" value="1"/>
</dbReference>
<dbReference type="InterPro" id="IPR000644">
    <property type="entry name" value="CBS_dom"/>
</dbReference>
<dbReference type="RefSeq" id="WP_145446180.1">
    <property type="nucleotide sequence ID" value="NZ_CP036280.1"/>
</dbReference>
<dbReference type="InterPro" id="IPR051257">
    <property type="entry name" value="Diverse_CBS-Domain"/>
</dbReference>
<dbReference type="EMBL" id="CP036280">
    <property type="protein sequence ID" value="QDU71991.1"/>
    <property type="molecule type" value="Genomic_DNA"/>
</dbReference>
<dbReference type="Pfam" id="PF00571">
    <property type="entry name" value="CBS"/>
    <property type="match status" value="2"/>
</dbReference>
<dbReference type="InterPro" id="IPR044725">
    <property type="entry name" value="CBSX3_CBS_dom"/>
</dbReference>
<dbReference type="SMART" id="SM00116">
    <property type="entry name" value="CBS"/>
    <property type="match status" value="2"/>
</dbReference>
<dbReference type="PANTHER" id="PTHR43080:SF2">
    <property type="entry name" value="CBS DOMAIN-CONTAINING PROTEIN"/>
    <property type="match status" value="1"/>
</dbReference>
<dbReference type="KEGG" id="mcad:Pan265_18500"/>
<evidence type="ECO:0000313" key="5">
    <source>
        <dbReference type="Proteomes" id="UP000320386"/>
    </source>
</evidence>
<gene>
    <name evidence="4" type="primary">hrp1</name>
    <name evidence="4" type="ORF">Pan265_18500</name>
</gene>
<keyword evidence="5" id="KW-1185">Reference proteome</keyword>
<evidence type="ECO:0000256" key="1">
    <source>
        <dbReference type="ARBA" id="ARBA00023122"/>
    </source>
</evidence>
<accession>A0A518BYD8</accession>
<dbReference type="PROSITE" id="PS51371">
    <property type="entry name" value="CBS"/>
    <property type="match status" value="2"/>
</dbReference>
<organism evidence="4 5">
    <name type="scientific">Mucisphaera calidilacus</name>
    <dbReference type="NCBI Taxonomy" id="2527982"/>
    <lineage>
        <taxon>Bacteria</taxon>
        <taxon>Pseudomonadati</taxon>
        <taxon>Planctomycetota</taxon>
        <taxon>Phycisphaerae</taxon>
        <taxon>Phycisphaerales</taxon>
        <taxon>Phycisphaeraceae</taxon>
        <taxon>Mucisphaera</taxon>
    </lineage>
</organism>
<dbReference type="SUPFAM" id="SSF54631">
    <property type="entry name" value="CBS-domain pair"/>
    <property type="match status" value="1"/>
</dbReference>
<feature type="domain" description="CBS" evidence="3">
    <location>
        <begin position="8"/>
        <end position="68"/>
    </location>
</feature>
<name>A0A518BYD8_9BACT</name>
<dbReference type="AlphaFoldDB" id="A0A518BYD8"/>
<proteinExistence type="predicted"/>
<dbReference type="InterPro" id="IPR046342">
    <property type="entry name" value="CBS_dom_sf"/>
</dbReference>
<sequence length="145" mass="16068">MPNVQLLLDRKGNKVHSVPPETTVDRAAEIMNEHNIGSLLVVDDENLKGIITERDILRKVIAAGRKPETTSVKSVMTDNLWTCTPETSLEDISDIFKDRRVRHLPVVTDAGELAGVISIGDLNAFRLEGQAVMIEYLHQYIHGAA</sequence>
<dbReference type="PANTHER" id="PTHR43080">
    <property type="entry name" value="CBS DOMAIN-CONTAINING PROTEIN CBSX3, MITOCHONDRIAL"/>
    <property type="match status" value="1"/>
</dbReference>
<dbReference type="OrthoDB" id="5295985at2"/>
<protein>
    <submittedName>
        <fullName evidence="4">Hypoxic response protein 1</fullName>
    </submittedName>
</protein>